<evidence type="ECO:0000313" key="1">
    <source>
        <dbReference type="EMBL" id="CAB4162474.1"/>
    </source>
</evidence>
<protein>
    <submittedName>
        <fullName evidence="1">Uncharacterized protein</fullName>
    </submittedName>
</protein>
<sequence>MPVFTRRMPDKFHLSADALLGSCSSVQRSACVILGSGPSAESVNVDIWEQCTEFDSAVVPFGINWGGYSKWNKEYLPYPRIWTSYDPCSRFDTTLLLDPSVVKFIREDRADEYLSGERIQAHECPNTWFFKPEKKGYINYFGEGPIIDARDSMLQAIDIAIRLGFKDIYLSGCDLHYKLNDAQVEYLRKYQPDYHNCDPENGLWDVLKTVEKSKKFIEDHPDEGKRMQKLIETLSEMGMSEIYSFGNAGCDFGKAVHVDQHSRKVASRLRLARRCLDRLGVSIKLIEPQCGMESRLNPYFPTVTAEVLRGKSHDFEIDYSKTMIREARYEEPHDFVQTVTTKEAKDAVPINAPAE</sequence>
<proteinExistence type="predicted"/>
<reference evidence="1" key="1">
    <citation type="submission" date="2020-04" db="EMBL/GenBank/DDBJ databases">
        <authorList>
            <person name="Chiriac C."/>
            <person name="Salcher M."/>
            <person name="Ghai R."/>
            <person name="Kavagutti S V."/>
        </authorList>
    </citation>
    <scope>NUCLEOTIDE SEQUENCE</scope>
</reference>
<gene>
    <name evidence="1" type="ORF">UFOVP785_43</name>
</gene>
<accession>A0A6J5P4N3</accession>
<dbReference type="EMBL" id="LR796736">
    <property type="protein sequence ID" value="CAB4162474.1"/>
    <property type="molecule type" value="Genomic_DNA"/>
</dbReference>
<name>A0A6J5P4N3_9CAUD</name>
<organism evidence="1">
    <name type="scientific">uncultured Caudovirales phage</name>
    <dbReference type="NCBI Taxonomy" id="2100421"/>
    <lineage>
        <taxon>Viruses</taxon>
        <taxon>Duplodnaviria</taxon>
        <taxon>Heunggongvirae</taxon>
        <taxon>Uroviricota</taxon>
        <taxon>Caudoviricetes</taxon>
        <taxon>Peduoviridae</taxon>
        <taxon>Maltschvirus</taxon>
        <taxon>Maltschvirus maltsch</taxon>
    </lineage>
</organism>